<organism evidence="1 2">
    <name type="scientific">Apiospora marii</name>
    <dbReference type="NCBI Taxonomy" id="335849"/>
    <lineage>
        <taxon>Eukaryota</taxon>
        <taxon>Fungi</taxon>
        <taxon>Dikarya</taxon>
        <taxon>Ascomycota</taxon>
        <taxon>Pezizomycotina</taxon>
        <taxon>Sordariomycetes</taxon>
        <taxon>Xylariomycetidae</taxon>
        <taxon>Amphisphaeriales</taxon>
        <taxon>Apiosporaceae</taxon>
        <taxon>Apiospora</taxon>
    </lineage>
</organism>
<protein>
    <submittedName>
        <fullName evidence="1">Uncharacterized protein</fullName>
    </submittedName>
</protein>
<comment type="caution">
    <text evidence="1">The sequence shown here is derived from an EMBL/GenBank/DDBJ whole genome shotgun (WGS) entry which is preliminary data.</text>
</comment>
<proteinExistence type="predicted"/>
<name>A0ABR1SAR6_9PEZI</name>
<evidence type="ECO:0000313" key="2">
    <source>
        <dbReference type="Proteomes" id="UP001396898"/>
    </source>
</evidence>
<evidence type="ECO:0000313" key="1">
    <source>
        <dbReference type="EMBL" id="KAK8028878.1"/>
    </source>
</evidence>
<dbReference type="Proteomes" id="UP001396898">
    <property type="component" value="Unassembled WGS sequence"/>
</dbReference>
<gene>
    <name evidence="1" type="ORF">PG991_005934</name>
</gene>
<reference evidence="1 2" key="1">
    <citation type="submission" date="2023-01" db="EMBL/GenBank/DDBJ databases">
        <title>Analysis of 21 Apiospora genomes using comparative genomics revels a genus with tremendous synthesis potential of carbohydrate active enzymes and secondary metabolites.</title>
        <authorList>
            <person name="Sorensen T."/>
        </authorList>
    </citation>
    <scope>NUCLEOTIDE SEQUENCE [LARGE SCALE GENOMIC DNA]</scope>
    <source>
        <strain evidence="1 2">CBS 20057</strain>
    </source>
</reference>
<dbReference type="EMBL" id="JAQQWI010000007">
    <property type="protein sequence ID" value="KAK8028878.1"/>
    <property type="molecule type" value="Genomic_DNA"/>
</dbReference>
<sequence length="471" mass="53445">MSASASFSGLPGQDQAPGGDSASASFYASYIPSAEDTSIFEDLGTNYYHRALQTARPSSVLQATALETLFDEMQALANATPNDTGTDIRPWTDALKRAQVEQAKVRTQYKLGSLMVFIGKDITIEDYVNQRGFMDGKSRAAMLTKGLLRHLARHEMERLDLDEEEEWTGDFDTDNLFPFFDLWPWLKHVRLDIAVDFLRQYLAIVRPLIVNAYSKPVSSITRANFLHEFGLPRSSLVEHVGELTIQYYSSTSWVNERCDGPDPDTAFINIPHLHPGFDKYGEQPVELRRVFDMTMQLTFLVASAAMDVNEELLNSGEKLNRFDICEKVLEQVNATLHTTSEGQTFSDAFRDAKHDLQNYLTVRRAKLNRVSKRSLLGFEGEDLLAKIGLAQGQPNSLERSEDLHRLWNANIPEMHLAVPHDQVLKAEWMQHLKSLQQGQSYFLAVSSHMKEENEYVRQVISLLETFVGLRF</sequence>
<accession>A0ABR1SAR6</accession>
<keyword evidence="2" id="KW-1185">Reference proteome</keyword>